<evidence type="ECO:0000313" key="3">
    <source>
        <dbReference type="Proteomes" id="UP001151760"/>
    </source>
</evidence>
<proteinExistence type="predicted"/>
<dbReference type="EMBL" id="BQNB010010544">
    <property type="protein sequence ID" value="GJS78705.1"/>
    <property type="molecule type" value="Genomic_DNA"/>
</dbReference>
<evidence type="ECO:0000313" key="2">
    <source>
        <dbReference type="EMBL" id="GJS78705.1"/>
    </source>
</evidence>
<feature type="region of interest" description="Disordered" evidence="1">
    <location>
        <begin position="1"/>
        <end position="68"/>
    </location>
</feature>
<sequence>MAARKRRHTYTFMSEMPRSTRENNDNQEVDTNVSDQDPVQTRVQTRVQTATEDNQDTHATSMPLEDSS</sequence>
<accession>A0ABQ4YM05</accession>
<gene>
    <name evidence="2" type="ORF">Tco_0728586</name>
</gene>
<protein>
    <submittedName>
        <fullName evidence="2">Uncharacterized protein</fullName>
    </submittedName>
</protein>
<organism evidence="2 3">
    <name type="scientific">Tanacetum coccineum</name>
    <dbReference type="NCBI Taxonomy" id="301880"/>
    <lineage>
        <taxon>Eukaryota</taxon>
        <taxon>Viridiplantae</taxon>
        <taxon>Streptophyta</taxon>
        <taxon>Embryophyta</taxon>
        <taxon>Tracheophyta</taxon>
        <taxon>Spermatophyta</taxon>
        <taxon>Magnoliopsida</taxon>
        <taxon>eudicotyledons</taxon>
        <taxon>Gunneridae</taxon>
        <taxon>Pentapetalae</taxon>
        <taxon>asterids</taxon>
        <taxon>campanulids</taxon>
        <taxon>Asterales</taxon>
        <taxon>Asteraceae</taxon>
        <taxon>Asteroideae</taxon>
        <taxon>Anthemideae</taxon>
        <taxon>Anthemidinae</taxon>
        <taxon>Tanacetum</taxon>
    </lineage>
</organism>
<reference evidence="2" key="1">
    <citation type="journal article" date="2022" name="Int. J. Mol. Sci.">
        <title>Draft Genome of Tanacetum Coccineum: Genomic Comparison of Closely Related Tanacetum-Family Plants.</title>
        <authorList>
            <person name="Yamashiro T."/>
            <person name="Shiraishi A."/>
            <person name="Nakayama K."/>
            <person name="Satake H."/>
        </authorList>
    </citation>
    <scope>NUCLEOTIDE SEQUENCE</scope>
</reference>
<comment type="caution">
    <text evidence="2">The sequence shown here is derived from an EMBL/GenBank/DDBJ whole genome shotgun (WGS) entry which is preliminary data.</text>
</comment>
<keyword evidence="3" id="KW-1185">Reference proteome</keyword>
<feature type="compositionally biased region" description="Polar residues" evidence="1">
    <location>
        <begin position="29"/>
        <end position="38"/>
    </location>
</feature>
<reference evidence="2" key="2">
    <citation type="submission" date="2022-01" db="EMBL/GenBank/DDBJ databases">
        <authorList>
            <person name="Yamashiro T."/>
            <person name="Shiraishi A."/>
            <person name="Satake H."/>
            <person name="Nakayama K."/>
        </authorList>
    </citation>
    <scope>NUCLEOTIDE SEQUENCE</scope>
</reference>
<name>A0ABQ4YM05_9ASTR</name>
<evidence type="ECO:0000256" key="1">
    <source>
        <dbReference type="SAM" id="MobiDB-lite"/>
    </source>
</evidence>
<feature type="compositionally biased region" description="Low complexity" evidence="1">
    <location>
        <begin position="39"/>
        <end position="49"/>
    </location>
</feature>
<dbReference type="Proteomes" id="UP001151760">
    <property type="component" value="Unassembled WGS sequence"/>
</dbReference>